<keyword evidence="2" id="KW-1185">Reference proteome</keyword>
<evidence type="ECO:0000313" key="1">
    <source>
        <dbReference type="EMBL" id="GFH27899.1"/>
    </source>
</evidence>
<protein>
    <submittedName>
        <fullName evidence="1">FtsH-like AAA+ protein</fullName>
    </submittedName>
</protein>
<sequence length="72" mass="7895">MAGSGTLGTAPHSRLRLGCMQVYFCVRQSQAHPRFKSLPPLHTNVWLGIDDDGADQEDPLLDGFDLELGVRS</sequence>
<reference evidence="1 2" key="1">
    <citation type="submission" date="2020-02" db="EMBL/GenBank/DDBJ databases">
        <title>Draft genome sequence of Haematococcus lacustris strain NIES-144.</title>
        <authorList>
            <person name="Morimoto D."/>
            <person name="Nakagawa S."/>
            <person name="Yoshida T."/>
            <person name="Sawayama S."/>
        </authorList>
    </citation>
    <scope>NUCLEOTIDE SEQUENCE [LARGE SCALE GENOMIC DNA]</scope>
    <source>
        <strain evidence="1 2">NIES-144</strain>
    </source>
</reference>
<dbReference type="Proteomes" id="UP000485058">
    <property type="component" value="Unassembled WGS sequence"/>
</dbReference>
<proteinExistence type="predicted"/>
<comment type="caution">
    <text evidence="1">The sequence shown here is derived from an EMBL/GenBank/DDBJ whole genome shotgun (WGS) entry which is preliminary data.</text>
</comment>
<name>A0A6A0A5W2_HAELA</name>
<dbReference type="AlphaFoldDB" id="A0A6A0A5W2"/>
<organism evidence="1 2">
    <name type="scientific">Haematococcus lacustris</name>
    <name type="common">Green alga</name>
    <name type="synonym">Haematococcus pluvialis</name>
    <dbReference type="NCBI Taxonomy" id="44745"/>
    <lineage>
        <taxon>Eukaryota</taxon>
        <taxon>Viridiplantae</taxon>
        <taxon>Chlorophyta</taxon>
        <taxon>core chlorophytes</taxon>
        <taxon>Chlorophyceae</taxon>
        <taxon>CS clade</taxon>
        <taxon>Chlamydomonadales</taxon>
        <taxon>Haematococcaceae</taxon>
        <taxon>Haematococcus</taxon>
    </lineage>
</organism>
<accession>A0A6A0A5W2</accession>
<dbReference type="EMBL" id="BLLF01003665">
    <property type="protein sequence ID" value="GFH27899.1"/>
    <property type="molecule type" value="Genomic_DNA"/>
</dbReference>
<evidence type="ECO:0000313" key="2">
    <source>
        <dbReference type="Proteomes" id="UP000485058"/>
    </source>
</evidence>
<gene>
    <name evidence="1" type="ORF">HaLaN_26289</name>
</gene>